<dbReference type="PANTHER" id="PTHR34142">
    <property type="entry name" value="ENDO-BETA-1,4-GLUCANASE A"/>
    <property type="match status" value="1"/>
</dbReference>
<dbReference type="GO" id="GO:0004553">
    <property type="term" value="F:hydrolase activity, hydrolyzing O-glycosyl compounds"/>
    <property type="evidence" value="ECO:0007669"/>
    <property type="project" value="InterPro"/>
</dbReference>
<evidence type="ECO:0000313" key="6">
    <source>
        <dbReference type="Proteomes" id="UP000289784"/>
    </source>
</evidence>
<evidence type="ECO:0000259" key="4">
    <source>
        <dbReference type="Pfam" id="PF00150"/>
    </source>
</evidence>
<evidence type="ECO:0000256" key="3">
    <source>
        <dbReference type="RuleBase" id="RU361153"/>
    </source>
</evidence>
<reference evidence="5 6" key="1">
    <citation type="submission" date="2019-01" db="EMBL/GenBank/DDBJ databases">
        <title>Pseudoxanthomonas composti sp. nov., isolated from compost.</title>
        <authorList>
            <person name="Yang G."/>
        </authorList>
    </citation>
    <scope>NUCLEOTIDE SEQUENCE [LARGE SCALE GENOMIC DNA]</scope>
    <source>
        <strain evidence="5 6">GSS15</strain>
    </source>
</reference>
<dbReference type="EMBL" id="SAWZ01000003">
    <property type="protein sequence ID" value="RXR06668.1"/>
    <property type="molecule type" value="Genomic_DNA"/>
</dbReference>
<dbReference type="Pfam" id="PF00150">
    <property type="entry name" value="Cellulase"/>
    <property type="match status" value="1"/>
</dbReference>
<dbReference type="SUPFAM" id="SSF51445">
    <property type="entry name" value="(Trans)glycosidases"/>
    <property type="match status" value="1"/>
</dbReference>
<sequence>MGLLTATGLIGRASAQTKTLPLAGLNLSGLASNNYVENARIGTHYRDITEQHIAAAGACPLFRLPTTAQRFSTGQGGPLNPGYVKQVEDVLNRVAAAGKLAILELHDYMRLPHRVATKSGYRRDGAGRLVGPDGRLVTDPADDAIWQDTYRKGAFLYQGYFDGADDLLKLYEYRVIGTPGCKLYNDAGLPDLWARIVSRFRSHPAIFGWGLMNEPYQGPEKLADGRDLDMAAHWLKTATNTTARIFSRDTQHYVFICGNQFASARLWPELSDALGDIPDPYGRIVYEAHNYLDNDGTGGGAWKDRNEVVKPETGIWMTEPFVEWLRQRRKRGYLGEHGYPEGNQSAQEATRRMLAYLQENNVPSTQWCFGPGWPADDVLGMSRDIDAKSIQVKGNMAAVEPFFKARLADYIPPI</sequence>
<dbReference type="AlphaFoldDB" id="A0A4Q1JWH4"/>
<comment type="caution">
    <text evidence="5">The sequence shown here is derived from an EMBL/GenBank/DDBJ whole genome shotgun (WGS) entry which is preliminary data.</text>
</comment>
<dbReference type="InterPro" id="IPR017853">
    <property type="entry name" value="GH"/>
</dbReference>
<comment type="similarity">
    <text evidence="3">Belongs to the glycosyl hydrolase 5 (cellulase A) family.</text>
</comment>
<dbReference type="Proteomes" id="UP000289784">
    <property type="component" value="Unassembled WGS sequence"/>
</dbReference>
<dbReference type="Gene3D" id="3.20.20.80">
    <property type="entry name" value="Glycosidases"/>
    <property type="match status" value="1"/>
</dbReference>
<accession>A0A4Q1JWH4</accession>
<dbReference type="GO" id="GO:0009251">
    <property type="term" value="P:glucan catabolic process"/>
    <property type="evidence" value="ECO:0007669"/>
    <property type="project" value="TreeGrafter"/>
</dbReference>
<keyword evidence="1 3" id="KW-0378">Hydrolase</keyword>
<dbReference type="PANTHER" id="PTHR34142:SF1">
    <property type="entry name" value="GLYCOSIDE HYDROLASE FAMILY 5 DOMAIN-CONTAINING PROTEIN"/>
    <property type="match status" value="1"/>
</dbReference>
<dbReference type="OrthoDB" id="6769681at2"/>
<proteinExistence type="inferred from homology"/>
<evidence type="ECO:0000256" key="2">
    <source>
        <dbReference type="ARBA" id="ARBA00023295"/>
    </source>
</evidence>
<feature type="domain" description="Glycoside hydrolase family 5" evidence="4">
    <location>
        <begin position="59"/>
        <end position="371"/>
    </location>
</feature>
<organism evidence="5 6">
    <name type="scientific">Pseudoxanthomonas composti</name>
    <dbReference type="NCBI Taxonomy" id="2137479"/>
    <lineage>
        <taxon>Bacteria</taxon>
        <taxon>Pseudomonadati</taxon>
        <taxon>Pseudomonadota</taxon>
        <taxon>Gammaproteobacteria</taxon>
        <taxon>Lysobacterales</taxon>
        <taxon>Lysobacteraceae</taxon>
        <taxon>Pseudoxanthomonas</taxon>
    </lineage>
</organism>
<keyword evidence="6" id="KW-1185">Reference proteome</keyword>
<protein>
    <submittedName>
        <fullName evidence="5">Transposase</fullName>
    </submittedName>
</protein>
<evidence type="ECO:0000313" key="5">
    <source>
        <dbReference type="EMBL" id="RXR06668.1"/>
    </source>
</evidence>
<keyword evidence="2 3" id="KW-0326">Glycosidase</keyword>
<evidence type="ECO:0000256" key="1">
    <source>
        <dbReference type="ARBA" id="ARBA00022801"/>
    </source>
</evidence>
<gene>
    <name evidence="5" type="ORF">EPA99_07315</name>
</gene>
<name>A0A4Q1JWH4_9GAMM</name>
<dbReference type="InterPro" id="IPR001547">
    <property type="entry name" value="Glyco_hydro_5"/>
</dbReference>